<name>A0AAE3HMM8_9GAMM</name>
<reference evidence="1" key="1">
    <citation type="submission" date="2022-08" db="EMBL/GenBank/DDBJ databases">
        <title>Genomic Encyclopedia of Type Strains, Phase III (KMG-III): the genomes of soil and plant-associated and newly described type strains.</title>
        <authorList>
            <person name="Whitman W."/>
        </authorList>
    </citation>
    <scope>NUCLEOTIDE SEQUENCE</scope>
    <source>
        <strain evidence="1">HMT 1</strain>
    </source>
</reference>
<dbReference type="Proteomes" id="UP001204445">
    <property type="component" value="Unassembled WGS sequence"/>
</dbReference>
<protein>
    <submittedName>
        <fullName evidence="1">Uncharacterized protein</fullName>
    </submittedName>
</protein>
<evidence type="ECO:0000313" key="2">
    <source>
        <dbReference type="Proteomes" id="UP001204445"/>
    </source>
</evidence>
<evidence type="ECO:0000313" key="1">
    <source>
        <dbReference type="EMBL" id="MCS3904113.1"/>
    </source>
</evidence>
<comment type="caution">
    <text evidence="1">The sequence shown here is derived from an EMBL/GenBank/DDBJ whole genome shotgun (WGS) entry which is preliminary data.</text>
</comment>
<dbReference type="EMBL" id="JANUCT010000016">
    <property type="protein sequence ID" value="MCS3904113.1"/>
    <property type="molecule type" value="Genomic_DNA"/>
</dbReference>
<accession>A0AAE3HMM8</accession>
<dbReference type="AlphaFoldDB" id="A0AAE3HMM8"/>
<keyword evidence="2" id="KW-1185">Reference proteome</keyword>
<proteinExistence type="predicted"/>
<sequence>MALADTVRMLYAQGLGELFVLHIKKDKPMLGQLYFEKGKLALRDQGMLAGMTVSQLQPCWESGLLGVVTAGKAGDREWESMTFSGLEHCDLPIDLGKTRHGALMAAQNQYGENLINFVGSIYRGYQLMMEHHFLPVVLLKEVETKSGEVGLAISDLRTVPMSINLIRNLNDMVMKCVEKRLTMEVGDEEVNQEEFQKMFASYLKDGD</sequence>
<organism evidence="1 2">
    <name type="scientific">Methylohalomonas lacus</name>
    <dbReference type="NCBI Taxonomy" id="398773"/>
    <lineage>
        <taxon>Bacteria</taxon>
        <taxon>Pseudomonadati</taxon>
        <taxon>Pseudomonadota</taxon>
        <taxon>Gammaproteobacteria</taxon>
        <taxon>Methylohalomonadales</taxon>
        <taxon>Methylohalomonadaceae</taxon>
        <taxon>Methylohalomonas</taxon>
    </lineage>
</organism>
<gene>
    <name evidence="1" type="ORF">J2T55_002146</name>
</gene>